<name>X0XQ56_9ZZZZ</name>
<protein>
    <recommendedName>
        <fullName evidence="2">Mandelate racemase/muconate lactonizing enzyme N-terminal domain-containing protein</fullName>
    </recommendedName>
</protein>
<feature type="non-terminal residue" evidence="1">
    <location>
        <position position="69"/>
    </location>
</feature>
<evidence type="ECO:0000313" key="1">
    <source>
        <dbReference type="EMBL" id="GAG38803.1"/>
    </source>
</evidence>
<dbReference type="SUPFAM" id="SSF54826">
    <property type="entry name" value="Enolase N-terminal domain-like"/>
    <property type="match status" value="1"/>
</dbReference>
<sequence>MKITNVESFLMSYRMPEPQKLPFWGGERTILKRDAMLIRVSTDTGLTGYAPGPAHERARKEINTEIRLF</sequence>
<dbReference type="Gene3D" id="3.30.390.10">
    <property type="entry name" value="Enolase-like, N-terminal domain"/>
    <property type="match status" value="1"/>
</dbReference>
<reference evidence="1" key="1">
    <citation type="journal article" date="2014" name="Front. Microbiol.">
        <title>High frequency of phylogenetically diverse reductive dehalogenase-homologous genes in deep subseafloor sedimentary metagenomes.</title>
        <authorList>
            <person name="Kawai M."/>
            <person name="Futagami T."/>
            <person name="Toyoda A."/>
            <person name="Takaki Y."/>
            <person name="Nishi S."/>
            <person name="Hori S."/>
            <person name="Arai W."/>
            <person name="Tsubouchi T."/>
            <person name="Morono Y."/>
            <person name="Uchiyama I."/>
            <person name="Ito T."/>
            <person name="Fujiyama A."/>
            <person name="Inagaki F."/>
            <person name="Takami H."/>
        </authorList>
    </citation>
    <scope>NUCLEOTIDE SEQUENCE</scope>
    <source>
        <strain evidence="1">Expedition CK06-06</strain>
    </source>
</reference>
<dbReference type="InterPro" id="IPR029017">
    <property type="entry name" value="Enolase-like_N"/>
</dbReference>
<organism evidence="1">
    <name type="scientific">marine sediment metagenome</name>
    <dbReference type="NCBI Taxonomy" id="412755"/>
    <lineage>
        <taxon>unclassified sequences</taxon>
        <taxon>metagenomes</taxon>
        <taxon>ecological metagenomes</taxon>
    </lineage>
</organism>
<evidence type="ECO:0008006" key="2">
    <source>
        <dbReference type="Google" id="ProtNLM"/>
    </source>
</evidence>
<dbReference type="EMBL" id="BARS01042040">
    <property type="protein sequence ID" value="GAG38803.1"/>
    <property type="molecule type" value="Genomic_DNA"/>
</dbReference>
<comment type="caution">
    <text evidence="1">The sequence shown here is derived from an EMBL/GenBank/DDBJ whole genome shotgun (WGS) entry which is preliminary data.</text>
</comment>
<gene>
    <name evidence="1" type="ORF">S01H1_63842</name>
</gene>
<accession>X0XQ56</accession>
<dbReference type="AlphaFoldDB" id="X0XQ56"/>
<proteinExistence type="predicted"/>